<sequence>MAGTLATRKLGSTGLEVTRLGFGAMEVRGERIWGGRPVRDEQARDILGAVLDAGITFVDTANDYGKSEAYIGRFISERRKEYVLATKCGCSMIPAGDHDETPHQWDRKHLLGNIDDSLYKLGTDQVDLLQLHNPSVALAEEHRLVDTLREIQASGKARFIGASSTSPDLGTYIDWGVFDAFQIPYSALERRHEDLITKAHAAGAGTIIRGGVARGEPGAGLGAADRWATWERAKLDELLDEGESRTQWQLRFTLSHPGVDTIIVGTLNPAHLAENVRAAQAGPLADDVYEEAKRRLDEAGESPEKG</sequence>
<gene>
    <name evidence="2" type="ORF">SAMN04489717_3808</name>
</gene>
<dbReference type="RefSeq" id="WP_092654962.1">
    <property type="nucleotide sequence ID" value="NZ_LT629732.1"/>
</dbReference>
<dbReference type="InterPro" id="IPR023210">
    <property type="entry name" value="NADP_OxRdtase_dom"/>
</dbReference>
<dbReference type="CDD" id="cd19095">
    <property type="entry name" value="AKR_PA4992-like"/>
    <property type="match status" value="1"/>
</dbReference>
<evidence type="ECO:0000259" key="1">
    <source>
        <dbReference type="Pfam" id="PF00248"/>
    </source>
</evidence>
<keyword evidence="3" id="KW-1185">Reference proteome</keyword>
<dbReference type="Proteomes" id="UP000198983">
    <property type="component" value="Chromosome I"/>
</dbReference>
<dbReference type="STRING" id="117157.SAMN04489717_3808"/>
<evidence type="ECO:0000313" key="3">
    <source>
        <dbReference type="Proteomes" id="UP000198983"/>
    </source>
</evidence>
<name>A0A1H1UX73_9ACTN</name>
<organism evidence="2 3">
    <name type="scientific">Actinopolymorpha singaporensis</name>
    <dbReference type="NCBI Taxonomy" id="117157"/>
    <lineage>
        <taxon>Bacteria</taxon>
        <taxon>Bacillati</taxon>
        <taxon>Actinomycetota</taxon>
        <taxon>Actinomycetes</taxon>
        <taxon>Propionibacteriales</taxon>
        <taxon>Actinopolymorphaceae</taxon>
        <taxon>Actinopolymorpha</taxon>
    </lineage>
</organism>
<dbReference type="PANTHER" id="PTHR43312">
    <property type="entry name" value="D-THREO-ALDOSE 1-DEHYDROGENASE"/>
    <property type="match status" value="1"/>
</dbReference>
<dbReference type="InterPro" id="IPR053135">
    <property type="entry name" value="AKR2_Oxidoreductase"/>
</dbReference>
<dbReference type="InterPro" id="IPR036812">
    <property type="entry name" value="NAD(P)_OxRdtase_dom_sf"/>
</dbReference>
<dbReference type="AlphaFoldDB" id="A0A1H1UX73"/>
<dbReference type="SUPFAM" id="SSF51430">
    <property type="entry name" value="NAD(P)-linked oxidoreductase"/>
    <property type="match status" value="1"/>
</dbReference>
<accession>A0A1H1UX73</accession>
<dbReference type="EMBL" id="LT629732">
    <property type="protein sequence ID" value="SDS76930.1"/>
    <property type="molecule type" value="Genomic_DNA"/>
</dbReference>
<evidence type="ECO:0000313" key="2">
    <source>
        <dbReference type="EMBL" id="SDS76930.1"/>
    </source>
</evidence>
<proteinExistence type="predicted"/>
<reference evidence="2 3" key="1">
    <citation type="submission" date="2016-10" db="EMBL/GenBank/DDBJ databases">
        <authorList>
            <person name="de Groot N.N."/>
        </authorList>
    </citation>
    <scope>NUCLEOTIDE SEQUENCE [LARGE SCALE GENOMIC DNA]</scope>
    <source>
        <strain evidence="2 3">DSM 22024</strain>
    </source>
</reference>
<dbReference type="PANTHER" id="PTHR43312:SF1">
    <property type="entry name" value="NADP-DEPENDENT OXIDOREDUCTASE DOMAIN-CONTAINING PROTEIN"/>
    <property type="match status" value="1"/>
</dbReference>
<protein>
    <submittedName>
        <fullName evidence="2">Predicted oxidoreductase</fullName>
    </submittedName>
</protein>
<dbReference type="Pfam" id="PF00248">
    <property type="entry name" value="Aldo_ket_red"/>
    <property type="match status" value="1"/>
</dbReference>
<dbReference type="OrthoDB" id="9768851at2"/>
<dbReference type="Gene3D" id="3.20.20.100">
    <property type="entry name" value="NADP-dependent oxidoreductase domain"/>
    <property type="match status" value="1"/>
</dbReference>
<feature type="domain" description="NADP-dependent oxidoreductase" evidence="1">
    <location>
        <begin position="19"/>
        <end position="292"/>
    </location>
</feature>